<dbReference type="EMBL" id="CYZT01000558">
    <property type="protein sequence ID" value="CUP91088.1"/>
    <property type="molecule type" value="Genomic_DNA"/>
</dbReference>
<feature type="compositionally biased region" description="Polar residues" evidence="1">
    <location>
        <begin position="285"/>
        <end position="295"/>
    </location>
</feature>
<accession>A0A174S616</accession>
<organism evidence="2 3">
    <name type="scientific">Flavonifractor plautii</name>
    <name type="common">Fusobacterium plautii</name>
    <dbReference type="NCBI Taxonomy" id="292800"/>
    <lineage>
        <taxon>Bacteria</taxon>
        <taxon>Bacillati</taxon>
        <taxon>Bacillota</taxon>
        <taxon>Clostridia</taxon>
        <taxon>Eubacteriales</taxon>
        <taxon>Oscillospiraceae</taxon>
        <taxon>Flavonifractor</taxon>
    </lineage>
</organism>
<feature type="compositionally biased region" description="Low complexity" evidence="1">
    <location>
        <begin position="206"/>
        <end position="219"/>
    </location>
</feature>
<reference evidence="2 3" key="1">
    <citation type="submission" date="2015-09" db="EMBL/GenBank/DDBJ databases">
        <authorList>
            <consortium name="Pathogen Informatics"/>
        </authorList>
    </citation>
    <scope>NUCLEOTIDE SEQUENCE [LARGE SCALE GENOMIC DNA]</scope>
    <source>
        <strain evidence="2 3">2789STDY5608854</strain>
    </source>
</reference>
<gene>
    <name evidence="2" type="ORF">ERS852411_03734</name>
</gene>
<proteinExistence type="predicted"/>
<dbReference type="AlphaFoldDB" id="A0A174S616"/>
<feature type="region of interest" description="Disordered" evidence="1">
    <location>
        <begin position="163"/>
        <end position="295"/>
    </location>
</feature>
<name>A0A174S616_FLAPL</name>
<protein>
    <submittedName>
        <fullName evidence="2">Uncharacterized protein</fullName>
    </submittedName>
</protein>
<evidence type="ECO:0000313" key="2">
    <source>
        <dbReference type="EMBL" id="CUP91088.1"/>
    </source>
</evidence>
<sequence>MEGAGEQQEQLIPQIPAAGVDQLVLEHPVGHGLPGQEERRVHKARHQGRAYGGTDQQSQVLHPQLRLCSLKPRQQGGVLRRSPPAAHPQAEADVFCQMPSQECPRPGQPQGGYGPLQGEERGIDILNGTAIHRPVFCRCLFRCRLLFCQGRIVMVSGIAVNRVHPVDGPGNRLHRHRGLGQAQVEGDAQAEGGQQPHPVKGPSPQPLLQKGPQGQQYGQHHGHGQGDLQHVGKAGGHTSPSFPMASSRKTRNSASSSRLTERLSYRAATRPGRPLPSRKGAFSNARYSPSSTRGV</sequence>
<evidence type="ECO:0000313" key="3">
    <source>
        <dbReference type="Proteomes" id="UP000095746"/>
    </source>
</evidence>
<evidence type="ECO:0000256" key="1">
    <source>
        <dbReference type="SAM" id="MobiDB-lite"/>
    </source>
</evidence>
<feature type="region of interest" description="Disordered" evidence="1">
    <location>
        <begin position="31"/>
        <end position="56"/>
    </location>
</feature>
<dbReference type="Proteomes" id="UP000095746">
    <property type="component" value="Unassembled WGS sequence"/>
</dbReference>